<accession>A0ABS0MJ48</accession>
<protein>
    <submittedName>
        <fullName evidence="1">Major capsid protein</fullName>
    </submittedName>
</protein>
<evidence type="ECO:0000313" key="1">
    <source>
        <dbReference type="EMBL" id="MBH1932379.1"/>
    </source>
</evidence>
<evidence type="ECO:0000313" key="2">
    <source>
        <dbReference type="Proteomes" id="UP000624159"/>
    </source>
</evidence>
<reference evidence="1 2" key="1">
    <citation type="submission" date="2020-11" db="EMBL/GenBank/DDBJ databases">
        <title>Enhanced detection system for hospital associated transmission using whole genome sequencing surveillance.</title>
        <authorList>
            <person name="Harrison L.H."/>
            <person name="Van Tyne D."/>
            <person name="Marsh J.W."/>
            <person name="Griffith M.P."/>
            <person name="Snyder D.J."/>
            <person name="Cooper V.S."/>
            <person name="Mustapha M."/>
        </authorList>
    </citation>
    <scope>NUCLEOTIDE SEQUENCE [LARGE SCALE GENOMIC DNA]</scope>
    <source>
        <strain evidence="1 2">SER00230</strain>
    </source>
</reference>
<dbReference type="Pfam" id="PF03864">
    <property type="entry name" value="Phage_cap_E"/>
    <property type="match status" value="1"/>
</dbReference>
<sequence length="338" mass="37582">MSKQAFDQLDLISPFVSAPTTGNLLQDLGVFSRDESKTPAVQVDYLLGEQSKLLEYTERFGTDYNVTYRQRGKNFSVQIPHTTTSGRITSEDWQGHRKFGTNREEAKLELIAAEAAKQHESYLRSKEARLATALFENKVLDPHTNDGLIDFTDVFGFQQGAAAITTGQLDNPLEQIDNAKRSIRRKMGAFTKTTSGFVALVDDELFAKVKWHSQTLALIQHNMIAPNFLFNNKDVYPGYEMFTVNGITFIQNSNIDITAIGDGEGFLFPIIKPTAISASPFVNIAGPASRNFDLAGSGIMDFYAYSVADKLGNPEIFSEFSHLPICYRSDFVTKLSLA</sequence>
<gene>
    <name evidence="1" type="ORF">I5U13_22230</name>
</gene>
<organism evidence="1 2">
    <name type="scientific">Serratia rubidaea</name>
    <name type="common">Serratia marinorubra</name>
    <dbReference type="NCBI Taxonomy" id="61652"/>
    <lineage>
        <taxon>Bacteria</taxon>
        <taxon>Pseudomonadati</taxon>
        <taxon>Pseudomonadota</taxon>
        <taxon>Gammaproteobacteria</taxon>
        <taxon>Enterobacterales</taxon>
        <taxon>Yersiniaceae</taxon>
        <taxon>Serratia</taxon>
    </lineage>
</organism>
<keyword evidence="2" id="KW-1185">Reference proteome</keyword>
<name>A0ABS0MJ48_SERRU</name>
<proteinExistence type="predicted"/>
<dbReference type="InterPro" id="IPR005564">
    <property type="entry name" value="Major_capsid_GpE"/>
</dbReference>
<dbReference type="Proteomes" id="UP000624159">
    <property type="component" value="Unassembled WGS sequence"/>
</dbReference>
<dbReference type="RefSeq" id="WP_197664846.1">
    <property type="nucleotide sequence ID" value="NZ_JADULK010000017.1"/>
</dbReference>
<dbReference type="EMBL" id="JADULK010000017">
    <property type="protein sequence ID" value="MBH1932379.1"/>
    <property type="molecule type" value="Genomic_DNA"/>
</dbReference>
<comment type="caution">
    <text evidence="1">The sequence shown here is derived from an EMBL/GenBank/DDBJ whole genome shotgun (WGS) entry which is preliminary data.</text>
</comment>